<accession>G2ZA74</accession>
<keyword evidence="1" id="KW-0472">Membrane</keyword>
<dbReference type="Proteomes" id="UP000001286">
    <property type="component" value="Chromosome"/>
</dbReference>
<organism evidence="2 3">
    <name type="scientific">Listeria ivanovii (strain ATCC BAA-678 / PAM 55)</name>
    <dbReference type="NCBI Taxonomy" id="881621"/>
    <lineage>
        <taxon>Bacteria</taxon>
        <taxon>Bacillati</taxon>
        <taxon>Bacillota</taxon>
        <taxon>Bacilli</taxon>
        <taxon>Bacillales</taxon>
        <taxon>Listeriaceae</taxon>
        <taxon>Listeria</taxon>
    </lineage>
</organism>
<gene>
    <name evidence="2" type="ordered locus">LIV_0275</name>
</gene>
<dbReference type="RefSeq" id="WP_014091814.1">
    <property type="nucleotide sequence ID" value="NC_016011.1"/>
</dbReference>
<evidence type="ECO:0000313" key="2">
    <source>
        <dbReference type="EMBL" id="CBW84752.1"/>
    </source>
</evidence>
<dbReference type="HOGENOM" id="CLU_3008896_0_0_9"/>
<dbReference type="EMBL" id="FR687253">
    <property type="protein sequence ID" value="CBW84752.1"/>
    <property type="molecule type" value="Genomic_DNA"/>
</dbReference>
<keyword evidence="1" id="KW-1133">Transmembrane helix</keyword>
<feature type="transmembrane region" description="Helical" evidence="1">
    <location>
        <begin position="7"/>
        <end position="33"/>
    </location>
</feature>
<reference evidence="2 3" key="1">
    <citation type="journal article" date="2011" name="J. Bacteriol.">
        <title>Complete genome sequence of the animal pathogen Listeria ivanovii, which provides insights into host specificities and evolution of the genus Listeria.</title>
        <authorList>
            <person name="Buchrieser C."/>
            <person name="Rusniok C."/>
            <person name="Garrido P."/>
            <person name="Hain T."/>
            <person name="Scortti M."/>
            <person name="Lampidis R."/>
            <person name="Karst U."/>
            <person name="Chakraborty T."/>
            <person name="Cossart P."/>
            <person name="Kreft J."/>
            <person name="Vazquez-Boland J.A."/>
            <person name="Goebel W."/>
            <person name="Glaser P."/>
        </authorList>
    </citation>
    <scope>NUCLEOTIDE SEQUENCE [LARGE SCALE GENOMIC DNA]</scope>
    <source>
        <strain evidence="3">ATCC BAA-678 / PAM 55</strain>
    </source>
</reference>
<dbReference type="AlphaFoldDB" id="G2ZA74"/>
<protein>
    <submittedName>
        <fullName evidence="2">Uncharacterized protein</fullName>
    </submittedName>
</protein>
<proteinExistence type="predicted"/>
<sequence length="56" mass="6103">MSLQLKLIIAAAKLIKVIAISLIVDFALIPAIAGRGEERYDCCNEGAYGEWDEGSY</sequence>
<evidence type="ECO:0000313" key="3">
    <source>
        <dbReference type="Proteomes" id="UP000001286"/>
    </source>
</evidence>
<dbReference type="KEGG" id="liv:LIV_0275"/>
<dbReference type="GeneID" id="57077820"/>
<keyword evidence="1" id="KW-0812">Transmembrane</keyword>
<name>G2ZA74_LISIP</name>
<evidence type="ECO:0000256" key="1">
    <source>
        <dbReference type="SAM" id="Phobius"/>
    </source>
</evidence>